<accession>A0A381PWD8</accession>
<reference evidence="1" key="1">
    <citation type="submission" date="2018-05" db="EMBL/GenBank/DDBJ databases">
        <authorList>
            <person name="Lanie J.A."/>
            <person name="Ng W.-L."/>
            <person name="Kazmierczak K.M."/>
            <person name="Andrzejewski T.M."/>
            <person name="Davidsen T.M."/>
            <person name="Wayne K.J."/>
            <person name="Tettelin H."/>
            <person name="Glass J.I."/>
            <person name="Rusch D."/>
            <person name="Podicherti R."/>
            <person name="Tsui H.-C.T."/>
            <person name="Winkler M.E."/>
        </authorList>
    </citation>
    <scope>NUCLEOTIDE SEQUENCE</scope>
</reference>
<proteinExistence type="predicted"/>
<organism evidence="1">
    <name type="scientific">marine metagenome</name>
    <dbReference type="NCBI Taxonomy" id="408172"/>
    <lineage>
        <taxon>unclassified sequences</taxon>
        <taxon>metagenomes</taxon>
        <taxon>ecological metagenomes</taxon>
    </lineage>
</organism>
<name>A0A381PWD8_9ZZZZ</name>
<protein>
    <submittedName>
        <fullName evidence="1">Uncharacterized protein</fullName>
    </submittedName>
</protein>
<gene>
    <name evidence="1" type="ORF">METZ01_LOCUS22587</name>
</gene>
<dbReference type="AlphaFoldDB" id="A0A381PWD8"/>
<sequence length="356" mass="40650">MVAMPLEITLEISPRERLDLVDVDKQIADTHGDVLGEFPRALYCSYHTTAGYLDQGIAGRLNRKQDGVAPYLSFFKKIFPEGAGYQHDELHLREELTEEQRRIEPCNADSHLAFISAGLRSCVTYRRRKGEPVYFIDLDGVNEGRPRRRCTTVLGFSTEEIVARDRLAVPMSAHPVESVNLKDPRLGLFQQCQEMIDRYGVTKGRIHLTLSPGERQAGLTVNEYETLLMRHDLAEVLRDPFRFMAEKSRHLLADPRAIPNKTIGYAKYDLVRIFNELVDALGLNDSMIEQVASRFFGAPASRFLRMKRSVNVLVTNGNSAQRGHLAQGRFQSPILVQWRQAKNRMRHIDITLVRFK</sequence>
<dbReference type="EMBL" id="UINC01001071">
    <property type="protein sequence ID" value="SUZ69733.1"/>
    <property type="molecule type" value="Genomic_DNA"/>
</dbReference>
<evidence type="ECO:0000313" key="1">
    <source>
        <dbReference type="EMBL" id="SUZ69733.1"/>
    </source>
</evidence>